<dbReference type="AlphaFoldDB" id="A0A916XHN9"/>
<gene>
    <name evidence="2" type="ORF">GCM10010994_35790</name>
</gene>
<evidence type="ECO:0000259" key="1">
    <source>
        <dbReference type="Pfam" id="PF01738"/>
    </source>
</evidence>
<dbReference type="RefSeq" id="WP_188610544.1">
    <property type="nucleotide sequence ID" value="NZ_BMGG01000006.1"/>
</dbReference>
<reference evidence="2" key="2">
    <citation type="submission" date="2020-09" db="EMBL/GenBank/DDBJ databases">
        <authorList>
            <person name="Sun Q."/>
            <person name="Zhou Y."/>
        </authorList>
    </citation>
    <scope>NUCLEOTIDE SEQUENCE</scope>
    <source>
        <strain evidence="2">CGMCC 1.12919</strain>
    </source>
</reference>
<dbReference type="Proteomes" id="UP000637002">
    <property type="component" value="Unassembled WGS sequence"/>
</dbReference>
<name>A0A916XHN9_9HYPH</name>
<dbReference type="SUPFAM" id="SSF53474">
    <property type="entry name" value="alpha/beta-Hydrolases"/>
    <property type="match status" value="1"/>
</dbReference>
<organism evidence="2 3">
    <name type="scientific">Chelatococcus reniformis</name>
    <dbReference type="NCBI Taxonomy" id="1494448"/>
    <lineage>
        <taxon>Bacteria</taxon>
        <taxon>Pseudomonadati</taxon>
        <taxon>Pseudomonadota</taxon>
        <taxon>Alphaproteobacteria</taxon>
        <taxon>Hyphomicrobiales</taxon>
        <taxon>Chelatococcaceae</taxon>
        <taxon>Chelatococcus</taxon>
    </lineage>
</organism>
<sequence>MTQGIKSETITLTAADGATLSAYKVGPAAAPRGGIVVIQEIFGVNGHIRNVADGFARNGYLAVAPALYDRLSPGTELGYTADDMQPALDLRAKSDPAKALLDIAAAVQVASAAGPVGVVGYCWGGYLSWLSAAKVSGVSAAVVYYGGGIGSAAQEEPRCPVLGHFGERDKHIPILDVQGLAKRYPERVEIHIYAADHGFNCDERASYDAASTAHALERTLAFFGSHLRG</sequence>
<dbReference type="EMBL" id="BMGG01000006">
    <property type="protein sequence ID" value="GGC74215.1"/>
    <property type="molecule type" value="Genomic_DNA"/>
</dbReference>
<feature type="domain" description="Dienelactone hydrolase" evidence="1">
    <location>
        <begin position="21"/>
        <end position="226"/>
    </location>
</feature>
<comment type="caution">
    <text evidence="2">The sequence shown here is derived from an EMBL/GenBank/DDBJ whole genome shotgun (WGS) entry which is preliminary data.</text>
</comment>
<dbReference type="InterPro" id="IPR029058">
    <property type="entry name" value="AB_hydrolase_fold"/>
</dbReference>
<dbReference type="Gene3D" id="3.40.50.1820">
    <property type="entry name" value="alpha/beta hydrolase"/>
    <property type="match status" value="1"/>
</dbReference>
<dbReference type="GO" id="GO:0016787">
    <property type="term" value="F:hydrolase activity"/>
    <property type="evidence" value="ECO:0007669"/>
    <property type="project" value="InterPro"/>
</dbReference>
<dbReference type="PANTHER" id="PTHR46623:SF6">
    <property type="entry name" value="ALPHA_BETA-HYDROLASES SUPERFAMILY PROTEIN"/>
    <property type="match status" value="1"/>
</dbReference>
<protein>
    <submittedName>
        <fullName evidence="2">Carboxymethylenebutenolidase</fullName>
    </submittedName>
</protein>
<proteinExistence type="predicted"/>
<accession>A0A916XHN9</accession>
<reference evidence="2" key="1">
    <citation type="journal article" date="2014" name="Int. J. Syst. Evol. Microbiol.">
        <title>Complete genome sequence of Corynebacterium casei LMG S-19264T (=DSM 44701T), isolated from a smear-ripened cheese.</title>
        <authorList>
            <consortium name="US DOE Joint Genome Institute (JGI-PGF)"/>
            <person name="Walter F."/>
            <person name="Albersmeier A."/>
            <person name="Kalinowski J."/>
            <person name="Ruckert C."/>
        </authorList>
    </citation>
    <scope>NUCLEOTIDE SEQUENCE</scope>
    <source>
        <strain evidence="2">CGMCC 1.12919</strain>
    </source>
</reference>
<dbReference type="InterPro" id="IPR051049">
    <property type="entry name" value="Dienelactone_hydrolase-like"/>
</dbReference>
<evidence type="ECO:0000313" key="2">
    <source>
        <dbReference type="EMBL" id="GGC74215.1"/>
    </source>
</evidence>
<dbReference type="PANTHER" id="PTHR46623">
    <property type="entry name" value="CARBOXYMETHYLENEBUTENOLIDASE-RELATED"/>
    <property type="match status" value="1"/>
</dbReference>
<evidence type="ECO:0000313" key="3">
    <source>
        <dbReference type="Proteomes" id="UP000637002"/>
    </source>
</evidence>
<keyword evidence="3" id="KW-1185">Reference proteome</keyword>
<dbReference type="InterPro" id="IPR002925">
    <property type="entry name" value="Dienelactn_hydro"/>
</dbReference>
<dbReference type="Pfam" id="PF01738">
    <property type="entry name" value="DLH"/>
    <property type="match status" value="1"/>
</dbReference>